<protein>
    <submittedName>
        <fullName evidence="1">Uncharacterized protein</fullName>
    </submittedName>
</protein>
<reference evidence="1 2" key="1">
    <citation type="submission" date="2018-02" db="EMBL/GenBank/DDBJ databases">
        <title>Discovery of a pederin family compound in a non-symbiotic bloom-forming cyanobacterium.</title>
        <authorList>
            <person name="Kust A."/>
            <person name="Mares J."/>
            <person name="Jokela J."/>
            <person name="Urajova P."/>
            <person name="Hajek J."/>
            <person name="Saurav K."/>
            <person name="Voracova K."/>
            <person name="Fewer D.P."/>
            <person name="Haapaniemi E."/>
            <person name="Permi P."/>
            <person name="Rehakova K."/>
            <person name="Sivonen K."/>
            <person name="Hrouzek P."/>
        </authorList>
    </citation>
    <scope>NUCLEOTIDE SEQUENCE [LARGE SCALE GENOMIC DNA]</scope>
    <source>
        <strain evidence="1 2">CHARLIE-1</strain>
    </source>
</reference>
<proteinExistence type="predicted"/>
<sequence>MIVANIQISPLLPIGYDLFNDDTSFLNELATDEIQTVLGSGHHGSYSGSYSGGYSGGSCC</sequence>
<name>A0A2S6CNZ6_9CYAN</name>
<keyword evidence="2" id="KW-1185">Reference proteome</keyword>
<evidence type="ECO:0000313" key="1">
    <source>
        <dbReference type="EMBL" id="PPJ61466.1"/>
    </source>
</evidence>
<organism evidence="1 2">
    <name type="scientific">Cuspidothrix issatschenkoi CHARLIE-1</name>
    <dbReference type="NCBI Taxonomy" id="2052836"/>
    <lineage>
        <taxon>Bacteria</taxon>
        <taxon>Bacillati</taxon>
        <taxon>Cyanobacteriota</taxon>
        <taxon>Cyanophyceae</taxon>
        <taxon>Nostocales</taxon>
        <taxon>Aphanizomenonaceae</taxon>
        <taxon>Cuspidothrix</taxon>
    </lineage>
</organism>
<accession>A0A2S6CNZ6</accession>
<dbReference type="Proteomes" id="UP000239589">
    <property type="component" value="Unassembled WGS sequence"/>
</dbReference>
<dbReference type="EMBL" id="PGEM01000227">
    <property type="protein sequence ID" value="PPJ61466.1"/>
    <property type="molecule type" value="Genomic_DNA"/>
</dbReference>
<comment type="caution">
    <text evidence="1">The sequence shown here is derived from an EMBL/GenBank/DDBJ whole genome shotgun (WGS) entry which is preliminary data.</text>
</comment>
<evidence type="ECO:0000313" key="2">
    <source>
        <dbReference type="Proteomes" id="UP000239589"/>
    </source>
</evidence>
<gene>
    <name evidence="1" type="ORF">CUN59_20785</name>
</gene>
<dbReference type="AlphaFoldDB" id="A0A2S6CNZ6"/>